<dbReference type="InterPro" id="IPR038257">
    <property type="entry name" value="CRISPR-assoc_Cas3_HD_sf"/>
</dbReference>
<dbReference type="Proteomes" id="UP000024332">
    <property type="component" value="Unassembled WGS sequence"/>
</dbReference>
<evidence type="ECO:0000313" key="2">
    <source>
        <dbReference type="Proteomes" id="UP000024332"/>
    </source>
</evidence>
<evidence type="ECO:0000313" key="1">
    <source>
        <dbReference type="EMBL" id="EZQ01527.1"/>
    </source>
</evidence>
<keyword evidence="2" id="KW-1185">Reference proteome</keyword>
<dbReference type="SUPFAM" id="SSF109604">
    <property type="entry name" value="HD-domain/PDEase-like"/>
    <property type="match status" value="1"/>
</dbReference>
<reference evidence="1 2" key="1">
    <citation type="submission" date="2014-03" db="EMBL/GenBank/DDBJ databases">
        <title>Draft genome sequence of the novel thermoacidophilic archaea Acidianus copahuensis ALE1 strain, isolated from Copahue volcanic area in Neuquen Argentina.</title>
        <authorList>
            <person name="Urbieta M.S."/>
            <person name="Rascovan N."/>
            <person name="Castro C."/>
            <person name="Revale S."/>
            <person name="Giaveno M.A."/>
            <person name="Vazquez M.P."/>
            <person name="Donati E.R."/>
        </authorList>
    </citation>
    <scope>NUCLEOTIDE SEQUENCE [LARGE SCALE GENOMIC DNA]</scope>
    <source>
        <strain evidence="1 2">ALE1</strain>
    </source>
</reference>
<dbReference type="AlphaFoldDB" id="A0A031LH95"/>
<dbReference type="STRING" id="1160895.CM19_12955"/>
<gene>
    <name evidence="1" type="ORF">CM19_12955</name>
</gene>
<evidence type="ECO:0008006" key="3">
    <source>
        <dbReference type="Google" id="ProtNLM"/>
    </source>
</evidence>
<organism evidence="1 2">
    <name type="scientific">Candidatus Acidianus copahuensis</name>
    <dbReference type="NCBI Taxonomy" id="1160895"/>
    <lineage>
        <taxon>Archaea</taxon>
        <taxon>Thermoproteota</taxon>
        <taxon>Thermoprotei</taxon>
        <taxon>Sulfolobales</taxon>
        <taxon>Sulfolobaceae</taxon>
        <taxon>Acidianus</taxon>
    </lineage>
</organism>
<accession>A0A031LH95</accession>
<comment type="caution">
    <text evidence="1">The sequence shown here is derived from an EMBL/GenBank/DDBJ whole genome shotgun (WGS) entry which is preliminary data.</text>
</comment>
<sequence>MKESEMIYSFCNKNVKERMRDHIKRALDTFNVNSRIVKYGNSLEPKFFEKLEIAIIFHDFGKIIIRSVRDGNCTFPGHEIVSGWGVYRYMTLRGYKDIDRYQVTLGIMLHHHPMDIEKRVKIVRNNFGQKQVTQNNFNDFFNEIEGVIDNNVELPREQVIKAGEKVTEVINQSIQIFNEGWKKIWMSSGKKEKKVFLLLLQGLVASDYNSAKERGSATGFNKVIEDFVNLNNGF</sequence>
<name>A0A031LH95_9CREN</name>
<dbReference type="Gene3D" id="1.10.3210.30">
    <property type="match status" value="1"/>
</dbReference>
<dbReference type="EMBL" id="JFZT01000068">
    <property type="protein sequence ID" value="EZQ01527.1"/>
    <property type="molecule type" value="Genomic_DNA"/>
</dbReference>
<protein>
    <recommendedName>
        <fullName evidence="3">HD Cas3-type domain-containing protein</fullName>
    </recommendedName>
</protein>
<proteinExistence type="predicted"/>